<sequence length="758" mass="83158">MIRNGRNPPPQWYHILQRRVVTTSSTDLTSTSRDYSYPRALVSQQHQAGGHRSERLWVICLTFAITVVLTSITWFYVTSPLRLAGFNGSLFLSTTASLTASVPPYVIDWTSLEASANRQLSIPKCTNTCHKAKDGLCDEGRWPQGWDIYGEIALRQSRTDKSSNHSSRGNNGPEDVAAVSPLVNKGPEQKVECDLGTDCDDCGVYFGRGYGSSWSLEPMTSNEPAGPIADLRGHKREVYARPTRTHPSFMFAYTSDQSDQDVSASMRVQGLVEGGIGKVFQDVLSGRCIGPDGKRKLVLDVGANFGYWTVYAAMHGCRTFLAWNVAVNNVSHLVSVRGNIASSTSGKELRVAVPAAGSDNWGTASVEGSNVNQQSISEWVYATTERVDDVVPASEQVLIMKVLDLVGYWEPHVFHPHYLQVDVEGWEPHVLTGASGLLADKQGYSRAAMKDRHVDVAADVGDAASNVSNKSEPSDFEAQQHPLNNGTLVPGVQLLVSYSASSRSGSGAALGANVAAASTTGGGGVENLVIEYSPHVAEGSPAAMLSKQGLLASSDMLIDLLGLGYRIGMLPDRFAKSFWPPVQPLPVLREVTGINLEYDRRDALTGCVENKHVIMAELRHVPSWAYWFGWHCNKWKPVFSHPKSFRPMFFHNTNLWAHRADLRPPSERSPDFKLGWPVGVLALEEDARNTWVSAVHKQTGLALQRCEHVDPKIQVVNRCPCGNKTICGEEEKLVLQLLTQGIMTQAYETPHFISQIMQ</sequence>
<gene>
    <name evidence="3" type="ORF">CEUSTIGMA_g8510.t1</name>
</gene>
<name>A0A250XDC5_9CHLO</name>
<dbReference type="AlphaFoldDB" id="A0A250XDC5"/>
<protein>
    <recommendedName>
        <fullName evidence="5">Methyltransferase FkbM domain-containing protein</fullName>
    </recommendedName>
</protein>
<keyword evidence="2" id="KW-0812">Transmembrane</keyword>
<evidence type="ECO:0008006" key="5">
    <source>
        <dbReference type="Google" id="ProtNLM"/>
    </source>
</evidence>
<dbReference type="InterPro" id="IPR052514">
    <property type="entry name" value="SAM-dependent_MTase"/>
</dbReference>
<keyword evidence="4" id="KW-1185">Reference proteome</keyword>
<evidence type="ECO:0000313" key="4">
    <source>
        <dbReference type="Proteomes" id="UP000232323"/>
    </source>
</evidence>
<evidence type="ECO:0000313" key="3">
    <source>
        <dbReference type="EMBL" id="GAX81075.1"/>
    </source>
</evidence>
<keyword evidence="2" id="KW-1133">Transmembrane helix</keyword>
<proteinExistence type="predicted"/>
<feature type="region of interest" description="Disordered" evidence="1">
    <location>
        <begin position="158"/>
        <end position="179"/>
    </location>
</feature>
<dbReference type="PANTHER" id="PTHR34203:SF13">
    <property type="entry name" value="EXPRESSED PROTEIN"/>
    <property type="match status" value="1"/>
</dbReference>
<reference evidence="3 4" key="1">
    <citation type="submission" date="2017-08" db="EMBL/GenBank/DDBJ databases">
        <title>Acidophilic green algal genome provides insights into adaptation to an acidic environment.</title>
        <authorList>
            <person name="Hirooka S."/>
            <person name="Hirose Y."/>
            <person name="Kanesaki Y."/>
            <person name="Higuchi S."/>
            <person name="Fujiwara T."/>
            <person name="Onuma R."/>
            <person name="Era A."/>
            <person name="Ohbayashi R."/>
            <person name="Uzuka A."/>
            <person name="Nozaki H."/>
            <person name="Yoshikawa H."/>
            <person name="Miyagishima S.Y."/>
        </authorList>
    </citation>
    <scope>NUCLEOTIDE SEQUENCE [LARGE SCALE GENOMIC DNA]</scope>
    <source>
        <strain evidence="3 4">NIES-2499</strain>
    </source>
</reference>
<dbReference type="EMBL" id="BEGY01000060">
    <property type="protein sequence ID" value="GAX81075.1"/>
    <property type="molecule type" value="Genomic_DNA"/>
</dbReference>
<dbReference type="InterPro" id="IPR029063">
    <property type="entry name" value="SAM-dependent_MTases_sf"/>
</dbReference>
<evidence type="ECO:0000256" key="1">
    <source>
        <dbReference type="SAM" id="MobiDB-lite"/>
    </source>
</evidence>
<dbReference type="PANTHER" id="PTHR34203">
    <property type="entry name" value="METHYLTRANSFERASE, FKBM FAMILY PROTEIN"/>
    <property type="match status" value="1"/>
</dbReference>
<dbReference type="OrthoDB" id="411251at2759"/>
<comment type="caution">
    <text evidence="3">The sequence shown here is derived from an EMBL/GenBank/DDBJ whole genome shotgun (WGS) entry which is preliminary data.</text>
</comment>
<dbReference type="Proteomes" id="UP000232323">
    <property type="component" value="Unassembled WGS sequence"/>
</dbReference>
<feature type="transmembrane region" description="Helical" evidence="2">
    <location>
        <begin position="56"/>
        <end position="77"/>
    </location>
</feature>
<keyword evidence="2" id="KW-0472">Membrane</keyword>
<dbReference type="Gene3D" id="3.40.50.150">
    <property type="entry name" value="Vaccinia Virus protein VP39"/>
    <property type="match status" value="1"/>
</dbReference>
<dbReference type="SUPFAM" id="SSF53335">
    <property type="entry name" value="S-adenosyl-L-methionine-dependent methyltransferases"/>
    <property type="match status" value="1"/>
</dbReference>
<organism evidence="3 4">
    <name type="scientific">Chlamydomonas eustigma</name>
    <dbReference type="NCBI Taxonomy" id="1157962"/>
    <lineage>
        <taxon>Eukaryota</taxon>
        <taxon>Viridiplantae</taxon>
        <taxon>Chlorophyta</taxon>
        <taxon>core chlorophytes</taxon>
        <taxon>Chlorophyceae</taxon>
        <taxon>CS clade</taxon>
        <taxon>Chlamydomonadales</taxon>
        <taxon>Chlamydomonadaceae</taxon>
        <taxon>Chlamydomonas</taxon>
    </lineage>
</organism>
<accession>A0A250XDC5</accession>
<evidence type="ECO:0000256" key="2">
    <source>
        <dbReference type="SAM" id="Phobius"/>
    </source>
</evidence>